<dbReference type="Proteomes" id="UP000837857">
    <property type="component" value="Chromosome 30"/>
</dbReference>
<keyword evidence="2" id="KW-0378">Hydrolase</keyword>
<evidence type="ECO:0000313" key="4">
    <source>
        <dbReference type="EMBL" id="CAH2064952.1"/>
    </source>
</evidence>
<evidence type="ECO:0000313" key="5">
    <source>
        <dbReference type="Proteomes" id="UP000837857"/>
    </source>
</evidence>
<dbReference type="PRINTS" id="PR00480">
    <property type="entry name" value="ASTACIN"/>
</dbReference>
<keyword evidence="2" id="KW-0482">Metalloprotease</keyword>
<keyword evidence="5" id="KW-1185">Reference proteome</keyword>
<keyword evidence="2" id="KW-0645">Protease</keyword>
<sequence length="428" mass="48758">MRAVVLCFSLCIGYVASRLWRKGVVHYAINKKDYDVHSQDEIITTLSLLQKEICVKFFYTPMNFNANENDKILYISNPEKRKSCPPSVYNFSGTVIDMPIGYKCINKQDIARVIVDMLRDSIEQTVSSINSYDLVKKFYDRDQDPARPSLLKPVDRNFINAHYHGECGRLAQPSIASRRQGASGTEPLKLTEANLQYYSGKLWPLGIVMYGVDDKLRATSDYNALKYAMTTIELSSCVVFQEIDTNDGVLRPKNYIWFTSDGEEQPRLGFVPGKQTINMESMVRGAPGHSAHVLVNLMRTLGVHMMSNRHDRDSYVAIDWKKIHKGKEHYFEKAPPAAWVQTPYDFDSVTHAPANYMCGSCDLGGQSVRPLQDHLWQRTLTMGHRNELCESDGTLLASYFLHPLEFLKRIEKRMRCVATCVIVVVIES</sequence>
<protein>
    <recommendedName>
        <fullName evidence="2">Metalloendopeptidase</fullName>
        <ecNumber evidence="2">3.4.24.-</ecNumber>
    </recommendedName>
</protein>
<keyword evidence="2" id="KW-0732">Signal</keyword>
<feature type="chain" id="PRO_5044957633" description="Metalloendopeptidase" evidence="2">
    <location>
        <begin position="18"/>
        <end position="428"/>
    </location>
</feature>
<gene>
    <name evidence="4" type="ORF">IPOD504_LOCUS12970</name>
</gene>
<dbReference type="PANTHER" id="PTHR10127:SF850">
    <property type="entry name" value="METALLOENDOPEPTIDASE"/>
    <property type="match status" value="1"/>
</dbReference>
<name>A0ABN8IRN0_9NEOP</name>
<comment type="caution">
    <text evidence="1">Lacks conserved residue(s) required for the propagation of feature annotation.</text>
</comment>
<dbReference type="SUPFAM" id="SSF55486">
    <property type="entry name" value="Metalloproteases ('zincins'), catalytic domain"/>
    <property type="match status" value="1"/>
</dbReference>
<organism evidence="4 5">
    <name type="scientific">Iphiclides podalirius</name>
    <name type="common">scarce swallowtail</name>
    <dbReference type="NCBI Taxonomy" id="110791"/>
    <lineage>
        <taxon>Eukaryota</taxon>
        <taxon>Metazoa</taxon>
        <taxon>Ecdysozoa</taxon>
        <taxon>Arthropoda</taxon>
        <taxon>Hexapoda</taxon>
        <taxon>Insecta</taxon>
        <taxon>Pterygota</taxon>
        <taxon>Neoptera</taxon>
        <taxon>Endopterygota</taxon>
        <taxon>Lepidoptera</taxon>
        <taxon>Glossata</taxon>
        <taxon>Ditrysia</taxon>
        <taxon>Papilionoidea</taxon>
        <taxon>Papilionidae</taxon>
        <taxon>Papilioninae</taxon>
        <taxon>Iphiclides</taxon>
    </lineage>
</organism>
<feature type="non-terminal residue" evidence="4">
    <location>
        <position position="1"/>
    </location>
</feature>
<dbReference type="PROSITE" id="PS51864">
    <property type="entry name" value="ASTACIN"/>
    <property type="match status" value="1"/>
</dbReference>
<accession>A0ABN8IRN0</accession>
<reference evidence="4" key="1">
    <citation type="submission" date="2022-03" db="EMBL/GenBank/DDBJ databases">
        <authorList>
            <person name="Martin H S."/>
        </authorList>
    </citation>
    <scope>NUCLEOTIDE SEQUENCE</scope>
</reference>
<feature type="signal peptide" evidence="2">
    <location>
        <begin position="1"/>
        <end position="17"/>
    </location>
</feature>
<comment type="cofactor">
    <cofactor evidence="2">
        <name>Zn(2+)</name>
        <dbReference type="ChEBI" id="CHEBI:29105"/>
    </cofactor>
    <text evidence="2">Binds 1 zinc ion per subunit.</text>
</comment>
<dbReference type="InterPro" id="IPR006026">
    <property type="entry name" value="Peptidase_Metallo"/>
</dbReference>
<keyword evidence="2" id="KW-0862">Zinc</keyword>
<dbReference type="SMART" id="SM00235">
    <property type="entry name" value="ZnMc"/>
    <property type="match status" value="1"/>
</dbReference>
<dbReference type="EC" id="3.4.24.-" evidence="2"/>
<dbReference type="Gene3D" id="3.40.390.10">
    <property type="entry name" value="Collagenase (Catalytic Domain)"/>
    <property type="match status" value="1"/>
</dbReference>
<dbReference type="InterPro" id="IPR024079">
    <property type="entry name" value="MetalloPept_cat_dom_sf"/>
</dbReference>
<dbReference type="EMBL" id="OW152842">
    <property type="protein sequence ID" value="CAH2064952.1"/>
    <property type="molecule type" value="Genomic_DNA"/>
</dbReference>
<feature type="domain" description="Peptidase M12A" evidence="3">
    <location>
        <begin position="194"/>
        <end position="403"/>
    </location>
</feature>
<evidence type="ECO:0000256" key="1">
    <source>
        <dbReference type="PROSITE-ProRule" id="PRU01211"/>
    </source>
</evidence>
<evidence type="ECO:0000259" key="3">
    <source>
        <dbReference type="PROSITE" id="PS51864"/>
    </source>
</evidence>
<keyword evidence="2" id="KW-0479">Metal-binding</keyword>
<dbReference type="PANTHER" id="PTHR10127">
    <property type="entry name" value="DISCOIDIN, CUB, EGF, LAMININ , AND ZINC METALLOPROTEASE DOMAIN CONTAINING"/>
    <property type="match status" value="1"/>
</dbReference>
<dbReference type="Pfam" id="PF01400">
    <property type="entry name" value="Astacin"/>
    <property type="match status" value="1"/>
</dbReference>
<evidence type="ECO:0000256" key="2">
    <source>
        <dbReference type="RuleBase" id="RU361183"/>
    </source>
</evidence>
<dbReference type="InterPro" id="IPR001506">
    <property type="entry name" value="Peptidase_M12A"/>
</dbReference>
<proteinExistence type="predicted"/>